<dbReference type="EMBL" id="CM043802">
    <property type="protein sequence ID" value="KAI4808624.1"/>
    <property type="molecule type" value="Genomic_DNA"/>
</dbReference>
<reference evidence="1" key="1">
    <citation type="submission" date="2022-05" db="EMBL/GenBank/DDBJ databases">
        <title>Chromosome-level genome of Chaenocephalus aceratus.</title>
        <authorList>
            <person name="Park H."/>
        </authorList>
    </citation>
    <scope>NUCLEOTIDE SEQUENCE</scope>
    <source>
        <strain evidence="1">KU_202001</strain>
    </source>
</reference>
<name>A0ACB9W746_CHAAC</name>
<protein>
    <submittedName>
        <fullName evidence="1">Uncharacterized protein</fullName>
    </submittedName>
</protein>
<evidence type="ECO:0000313" key="2">
    <source>
        <dbReference type="Proteomes" id="UP001057452"/>
    </source>
</evidence>
<dbReference type="Proteomes" id="UP001057452">
    <property type="component" value="Chromosome 18"/>
</dbReference>
<evidence type="ECO:0000313" key="1">
    <source>
        <dbReference type="EMBL" id="KAI4808624.1"/>
    </source>
</evidence>
<keyword evidence="2" id="KW-1185">Reference proteome</keyword>
<organism evidence="1 2">
    <name type="scientific">Chaenocephalus aceratus</name>
    <name type="common">Blackfin icefish</name>
    <name type="synonym">Chaenichthys aceratus</name>
    <dbReference type="NCBI Taxonomy" id="36190"/>
    <lineage>
        <taxon>Eukaryota</taxon>
        <taxon>Metazoa</taxon>
        <taxon>Chordata</taxon>
        <taxon>Craniata</taxon>
        <taxon>Vertebrata</taxon>
        <taxon>Euteleostomi</taxon>
        <taxon>Actinopterygii</taxon>
        <taxon>Neopterygii</taxon>
        <taxon>Teleostei</taxon>
        <taxon>Neoteleostei</taxon>
        <taxon>Acanthomorphata</taxon>
        <taxon>Eupercaria</taxon>
        <taxon>Perciformes</taxon>
        <taxon>Notothenioidei</taxon>
        <taxon>Channichthyidae</taxon>
        <taxon>Chaenocephalus</taxon>
    </lineage>
</organism>
<sequence>MRGNLPEQLGDLFINLPLFSLQQVVGLLQDSKSAVTATLAARPNITAFAYFSSAVNPILYVFAGSSHIRQGRLQLHGQALRGHQPGEQDHVYLHPERTHLPQIYSSISDERSALNTLSMKLGKLFKSKEKDRSGSVAGKEADEPELRTLASQLN</sequence>
<comment type="caution">
    <text evidence="1">The sequence shown here is derived from an EMBL/GenBank/DDBJ whole genome shotgun (WGS) entry which is preliminary data.</text>
</comment>
<accession>A0ACB9W746</accession>
<gene>
    <name evidence="1" type="ORF">KUCAC02_000677</name>
</gene>
<proteinExistence type="predicted"/>